<dbReference type="PANTHER" id="PTHR13947:SF37">
    <property type="entry name" value="LD18367P"/>
    <property type="match status" value="1"/>
</dbReference>
<dbReference type="PANTHER" id="PTHR13947">
    <property type="entry name" value="GNAT FAMILY N-ACETYLTRANSFERASE"/>
    <property type="match status" value="1"/>
</dbReference>
<dbReference type="PROSITE" id="PS51186">
    <property type="entry name" value="GNAT"/>
    <property type="match status" value="1"/>
</dbReference>
<accession>D8MR22</accession>
<gene>
    <name evidence="3" type="ordered locus">EbC_17480</name>
</gene>
<reference evidence="3 4" key="1">
    <citation type="journal article" date="2010" name="BMC Genomics">
        <title>Genome comparison of the epiphytic bacteria Erwinia billingiae and E. tasmaniensis with the pear pathogen E. pyrifoliae.</title>
        <authorList>
            <person name="Kube M."/>
            <person name="Migdoll A.M."/>
            <person name="Gehring I."/>
            <person name="Heitmann K."/>
            <person name="Mayer Y."/>
            <person name="Kuhl H."/>
            <person name="Knaust F."/>
            <person name="Geider K."/>
            <person name="Reinhardt R."/>
        </authorList>
    </citation>
    <scope>NUCLEOTIDE SEQUENCE [LARGE SCALE GENOMIC DNA]</scope>
    <source>
        <strain evidence="3 4">Eb661</strain>
    </source>
</reference>
<keyword evidence="1 3" id="KW-0808">Transferase</keyword>
<dbReference type="RefSeq" id="WP_013201772.1">
    <property type="nucleotide sequence ID" value="NC_014306.1"/>
</dbReference>
<protein>
    <submittedName>
        <fullName evidence="3">GCN5-related N-acetyltransferase</fullName>
    </submittedName>
</protein>
<feature type="domain" description="N-acetyltransferase" evidence="2">
    <location>
        <begin position="4"/>
        <end position="156"/>
    </location>
</feature>
<dbReference type="AlphaFoldDB" id="D8MR22"/>
<organism evidence="4">
    <name type="scientific">Erwinia billingiae (strain Eb661)</name>
    <dbReference type="NCBI Taxonomy" id="634500"/>
    <lineage>
        <taxon>Bacteria</taxon>
        <taxon>Pseudomonadati</taxon>
        <taxon>Pseudomonadota</taxon>
        <taxon>Gammaproteobacteria</taxon>
        <taxon>Enterobacterales</taxon>
        <taxon>Erwiniaceae</taxon>
        <taxon>Erwinia</taxon>
    </lineage>
</organism>
<dbReference type="KEGG" id="ebi:EbC_17480"/>
<dbReference type="STRING" id="634500.EbC_17480"/>
<dbReference type="Pfam" id="PF00583">
    <property type="entry name" value="Acetyltransf_1"/>
    <property type="match status" value="1"/>
</dbReference>
<name>D8MR22_ERWBE</name>
<dbReference type="CDD" id="cd04301">
    <property type="entry name" value="NAT_SF"/>
    <property type="match status" value="1"/>
</dbReference>
<dbReference type="eggNOG" id="COG1246">
    <property type="taxonomic scope" value="Bacteria"/>
</dbReference>
<proteinExistence type="predicted"/>
<evidence type="ECO:0000259" key="2">
    <source>
        <dbReference type="PROSITE" id="PS51186"/>
    </source>
</evidence>
<sequence>MEQLRIARYAPGDERGLIPMILHIQREEFGIDISAEDQPDLMQIPSFYQCGSGDFWVARMADAVIGTIGLKDIGNNMAALRKMFVAAAWRGRELGIARQMLALLIETAKQRGIKTIYLGTTDRFLAAHAFYEKHGFSLVSQHDLPSTFPLMAVDTRFYALHL</sequence>
<keyword evidence="4" id="KW-1185">Reference proteome</keyword>
<dbReference type="InterPro" id="IPR050769">
    <property type="entry name" value="NAT_camello-type"/>
</dbReference>
<dbReference type="SUPFAM" id="SSF55729">
    <property type="entry name" value="Acyl-CoA N-acyltransferases (Nat)"/>
    <property type="match status" value="1"/>
</dbReference>
<evidence type="ECO:0000256" key="1">
    <source>
        <dbReference type="ARBA" id="ARBA00022679"/>
    </source>
</evidence>
<dbReference type="EMBL" id="FP236843">
    <property type="protein sequence ID" value="CAX59279.1"/>
    <property type="molecule type" value="Genomic_DNA"/>
</dbReference>
<dbReference type="Proteomes" id="UP000008793">
    <property type="component" value="Chromosome"/>
</dbReference>
<dbReference type="GeneID" id="90511774"/>
<dbReference type="Gene3D" id="3.40.630.30">
    <property type="match status" value="1"/>
</dbReference>
<dbReference type="InterPro" id="IPR000182">
    <property type="entry name" value="GNAT_dom"/>
</dbReference>
<dbReference type="GO" id="GO:0008080">
    <property type="term" value="F:N-acetyltransferase activity"/>
    <property type="evidence" value="ECO:0007669"/>
    <property type="project" value="InterPro"/>
</dbReference>
<evidence type="ECO:0000313" key="3">
    <source>
        <dbReference type="EMBL" id="CAX59279.1"/>
    </source>
</evidence>
<dbReference type="InterPro" id="IPR016181">
    <property type="entry name" value="Acyl_CoA_acyltransferase"/>
</dbReference>
<dbReference type="HOGENOM" id="CLU_013985_11_7_6"/>
<evidence type="ECO:0000313" key="4">
    <source>
        <dbReference type="Proteomes" id="UP000008793"/>
    </source>
</evidence>